<reference evidence="4 5" key="1">
    <citation type="submission" date="2011-09" db="EMBL/GenBank/DDBJ databases">
        <title>The draft genome of Treponema saccharophilum DSM 2985.</title>
        <authorList>
            <consortium name="US DOE Joint Genome Institute (JGI-PGF)"/>
            <person name="Lucas S."/>
            <person name="Copeland A."/>
            <person name="Lapidus A."/>
            <person name="Glavina del Rio T."/>
            <person name="Dalin E."/>
            <person name="Tice H."/>
            <person name="Bruce D."/>
            <person name="Goodwin L."/>
            <person name="Pitluck S."/>
            <person name="Peters L."/>
            <person name="Kyrpides N."/>
            <person name="Mavromatis K."/>
            <person name="Ivanova N."/>
            <person name="Markowitz V."/>
            <person name="Cheng J.-F."/>
            <person name="Hugenholtz P."/>
            <person name="Woyke T."/>
            <person name="Wu D."/>
            <person name="Gronow S."/>
            <person name="Wellnitz S."/>
            <person name="Brambilla E."/>
            <person name="Klenk H.-P."/>
            <person name="Eisen J.A."/>
        </authorList>
    </citation>
    <scope>NUCLEOTIDE SEQUENCE [LARGE SCALE GENOMIC DNA]</scope>
    <source>
        <strain evidence="4 5">DSM 2985</strain>
    </source>
</reference>
<dbReference type="SUPFAM" id="SSF52540">
    <property type="entry name" value="P-loop containing nucleoside triphosphate hydrolases"/>
    <property type="match status" value="1"/>
</dbReference>
<proteinExistence type="predicted"/>
<feature type="compositionally biased region" description="Basic and acidic residues" evidence="1">
    <location>
        <begin position="449"/>
        <end position="461"/>
    </location>
</feature>
<dbReference type="Pfam" id="PF20030">
    <property type="entry name" value="bpMoxR"/>
    <property type="match status" value="1"/>
</dbReference>
<gene>
    <name evidence="4" type="ORF">TresaDRAFT_2560</name>
</gene>
<dbReference type="EMBL" id="AGRW01000032">
    <property type="protein sequence ID" value="EIC02780.1"/>
    <property type="molecule type" value="Genomic_DNA"/>
</dbReference>
<dbReference type="InterPro" id="IPR027417">
    <property type="entry name" value="P-loop_NTPase"/>
</dbReference>
<evidence type="ECO:0000313" key="4">
    <source>
        <dbReference type="EMBL" id="EIC02780.1"/>
    </source>
</evidence>
<organism evidence="4 5">
    <name type="scientific">Treponema saccharophilum DSM 2985</name>
    <dbReference type="NCBI Taxonomy" id="907348"/>
    <lineage>
        <taxon>Bacteria</taxon>
        <taxon>Pseudomonadati</taxon>
        <taxon>Spirochaetota</taxon>
        <taxon>Spirochaetia</taxon>
        <taxon>Spirochaetales</taxon>
        <taxon>Treponemataceae</taxon>
        <taxon>Treponema</taxon>
    </lineage>
</organism>
<evidence type="ECO:0000259" key="2">
    <source>
        <dbReference type="Pfam" id="PF17868"/>
    </source>
</evidence>
<dbReference type="STRING" id="907348.TresaDRAFT_2560"/>
<dbReference type="Proteomes" id="UP000003571">
    <property type="component" value="Unassembled WGS sequence"/>
</dbReference>
<protein>
    <submittedName>
        <fullName evidence="4">ATPase associated with various cellular activities AAA_5</fullName>
    </submittedName>
</protein>
<dbReference type="InterPro" id="IPR045427">
    <property type="entry name" value="MoxR"/>
</dbReference>
<dbReference type="CDD" id="cd00009">
    <property type="entry name" value="AAA"/>
    <property type="match status" value="1"/>
</dbReference>
<evidence type="ECO:0000259" key="3">
    <source>
        <dbReference type="Pfam" id="PF20030"/>
    </source>
</evidence>
<dbReference type="PANTHER" id="PTHR32204">
    <property type="entry name" value="ATPASE RAVA"/>
    <property type="match status" value="1"/>
</dbReference>
<dbReference type="RefSeq" id="WP_002702415.1">
    <property type="nucleotide sequence ID" value="NZ_AGRW01000032.1"/>
</dbReference>
<dbReference type="eggNOG" id="COG0714">
    <property type="taxonomic scope" value="Bacteria"/>
</dbReference>
<feature type="region of interest" description="Disordered" evidence="1">
    <location>
        <begin position="422"/>
        <end position="461"/>
    </location>
</feature>
<accession>H7EI04</accession>
<dbReference type="InterPro" id="IPR041538">
    <property type="entry name" value="RavA-like_AAA_lid"/>
</dbReference>
<evidence type="ECO:0000256" key="1">
    <source>
        <dbReference type="SAM" id="MobiDB-lite"/>
    </source>
</evidence>
<dbReference type="Gene3D" id="3.40.50.300">
    <property type="entry name" value="P-loop containing nucleotide triphosphate hydrolases"/>
    <property type="match status" value="1"/>
</dbReference>
<dbReference type="AlphaFoldDB" id="H7EI04"/>
<sequence>MNMTERVKELIESGSYLLDREAACRMIVLSLAAGESVFLYGRPGTAKTLMAKWAASLLDTKKIFSCLLNQYTQPDELFGPVSIKSLENGTRELLTQGYMPEAEISFLDEIWKAGPAILNTLLTLCNEKTFRNGANVMKVPLKLLISAANEFPGEDSGLEPLYDRFLVRLIVNPVARKDSFVKLVTERSLSDVSLGVAPISAEELDGWKSGSQLVDVPKEITNFLFSLRLRLMENDVYVSDRRWKKIVKLLRTSAYLNGRSRVGYSDLFLLENVLWSKIEEIPVVVECVLSSISVDTVKGSFSFTDRISGVIEKLRTGNDSGVRYDELSAKIDSESSYLDSLKMELESAKTGSAGFWRNVFSGLSSEFERLMMDKGVEMLREFISHAEEELENIRFSRQPRVREVFDSIGKDGVAPTVILQQRKKTVEESPRDDVPAEEDAAENAVPENPRPEKEYGSEEESYRMSLSRVKSFEEFVEMSKFDYTGDSSDRRYKWNDNSNNGEKWWNIGSRFYHLLDGDRNVLSAIEDECAKRGASVGGKYQWVFAVCYIFEKNDGKFDWKTRAELEWLTGNAWKHLEPVLSEAL</sequence>
<keyword evidence="5" id="KW-1185">Reference proteome</keyword>
<dbReference type="OrthoDB" id="1814213at2"/>
<dbReference type="Pfam" id="PF17868">
    <property type="entry name" value="AAA_lid_8"/>
    <property type="match status" value="1"/>
</dbReference>
<feature type="domain" description="ATPase RavA-like AAA lid" evidence="2">
    <location>
        <begin position="219"/>
        <end position="287"/>
    </location>
</feature>
<feature type="compositionally biased region" description="Basic and acidic residues" evidence="1">
    <location>
        <begin position="424"/>
        <end position="434"/>
    </location>
</feature>
<dbReference type="PANTHER" id="PTHR32204:SF0">
    <property type="entry name" value="ATPASE RAVA"/>
    <property type="match status" value="1"/>
</dbReference>
<dbReference type="InterPro" id="IPR050513">
    <property type="entry name" value="RavA_ATPases"/>
</dbReference>
<dbReference type="PATRIC" id="fig|907348.3.peg.438"/>
<feature type="domain" description="MoxR" evidence="3">
    <location>
        <begin position="15"/>
        <end position="177"/>
    </location>
</feature>
<comment type="caution">
    <text evidence="4">The sequence shown here is derived from an EMBL/GenBank/DDBJ whole genome shotgun (WGS) entry which is preliminary data.</text>
</comment>
<evidence type="ECO:0000313" key="5">
    <source>
        <dbReference type="Proteomes" id="UP000003571"/>
    </source>
</evidence>
<name>H7EI04_9SPIR</name>